<feature type="chain" id="PRO_5041427233" evidence="2">
    <location>
        <begin position="26"/>
        <end position="89"/>
    </location>
</feature>
<evidence type="ECO:0000256" key="2">
    <source>
        <dbReference type="SAM" id="SignalP"/>
    </source>
</evidence>
<protein>
    <submittedName>
        <fullName evidence="3">Uncharacterized protein</fullName>
    </submittedName>
</protein>
<feature type="region of interest" description="Disordered" evidence="1">
    <location>
        <begin position="25"/>
        <end position="48"/>
    </location>
</feature>
<dbReference type="RefSeq" id="XP_060326825.1">
    <property type="nucleotide sequence ID" value="XM_060477965.1"/>
</dbReference>
<dbReference type="AlphaFoldDB" id="A0AA39JZM9"/>
<comment type="caution">
    <text evidence="3">The sequence shown here is derived from an EMBL/GenBank/DDBJ whole genome shotgun (WGS) entry which is preliminary data.</text>
</comment>
<proteinExistence type="predicted"/>
<feature type="compositionally biased region" description="Basic and acidic residues" evidence="1">
    <location>
        <begin position="28"/>
        <end position="48"/>
    </location>
</feature>
<dbReference type="EMBL" id="JAUEPS010000038">
    <property type="protein sequence ID" value="KAK0449533.1"/>
    <property type="molecule type" value="Genomic_DNA"/>
</dbReference>
<keyword evidence="4" id="KW-1185">Reference proteome</keyword>
<keyword evidence="2" id="KW-0732">Signal</keyword>
<evidence type="ECO:0000313" key="3">
    <source>
        <dbReference type="EMBL" id="KAK0449533.1"/>
    </source>
</evidence>
<name>A0AA39JZM9_ARMTA</name>
<sequence>MRFSIATLIPLAVLAVSVLSTSAQARDGGVDRKGKDHRNDGGSKDYHYGKGRKDCTWEPVFEHKKDFKGWNKGKYTPYDHNTERTSLIL</sequence>
<dbReference type="GeneID" id="85361513"/>
<evidence type="ECO:0000313" key="4">
    <source>
        <dbReference type="Proteomes" id="UP001175211"/>
    </source>
</evidence>
<reference evidence="3" key="1">
    <citation type="submission" date="2023-06" db="EMBL/GenBank/DDBJ databases">
        <authorList>
            <consortium name="Lawrence Berkeley National Laboratory"/>
            <person name="Ahrendt S."/>
            <person name="Sahu N."/>
            <person name="Indic B."/>
            <person name="Wong-Bajracharya J."/>
            <person name="Merenyi Z."/>
            <person name="Ke H.-M."/>
            <person name="Monk M."/>
            <person name="Kocsube S."/>
            <person name="Drula E."/>
            <person name="Lipzen A."/>
            <person name="Balint B."/>
            <person name="Henrissat B."/>
            <person name="Andreopoulos B."/>
            <person name="Martin F.M."/>
            <person name="Harder C.B."/>
            <person name="Rigling D."/>
            <person name="Ford K.L."/>
            <person name="Foster G.D."/>
            <person name="Pangilinan J."/>
            <person name="Papanicolaou A."/>
            <person name="Barry K."/>
            <person name="LaButti K."/>
            <person name="Viragh M."/>
            <person name="Koriabine M."/>
            <person name="Yan M."/>
            <person name="Riley R."/>
            <person name="Champramary S."/>
            <person name="Plett K.L."/>
            <person name="Tsai I.J."/>
            <person name="Slot J."/>
            <person name="Sipos G."/>
            <person name="Plett J."/>
            <person name="Nagy L.G."/>
            <person name="Grigoriev I.V."/>
        </authorList>
    </citation>
    <scope>NUCLEOTIDE SEQUENCE</scope>
    <source>
        <strain evidence="3">CCBAS 213</strain>
    </source>
</reference>
<evidence type="ECO:0000256" key="1">
    <source>
        <dbReference type="SAM" id="MobiDB-lite"/>
    </source>
</evidence>
<gene>
    <name evidence="3" type="ORF">EV420DRAFT_1646859</name>
</gene>
<dbReference type="Proteomes" id="UP001175211">
    <property type="component" value="Unassembled WGS sequence"/>
</dbReference>
<accession>A0AA39JZM9</accession>
<feature type="signal peptide" evidence="2">
    <location>
        <begin position="1"/>
        <end position="25"/>
    </location>
</feature>
<organism evidence="3 4">
    <name type="scientific">Armillaria tabescens</name>
    <name type="common">Ringless honey mushroom</name>
    <name type="synonym">Agaricus tabescens</name>
    <dbReference type="NCBI Taxonomy" id="1929756"/>
    <lineage>
        <taxon>Eukaryota</taxon>
        <taxon>Fungi</taxon>
        <taxon>Dikarya</taxon>
        <taxon>Basidiomycota</taxon>
        <taxon>Agaricomycotina</taxon>
        <taxon>Agaricomycetes</taxon>
        <taxon>Agaricomycetidae</taxon>
        <taxon>Agaricales</taxon>
        <taxon>Marasmiineae</taxon>
        <taxon>Physalacriaceae</taxon>
        <taxon>Desarmillaria</taxon>
    </lineage>
</organism>